<dbReference type="EMBL" id="JACHOO010000001">
    <property type="protein sequence ID" value="MBB5751066.1"/>
    <property type="molecule type" value="Genomic_DNA"/>
</dbReference>
<name>A0A7W9CSU3_9HYPH</name>
<dbReference type="PANTHER" id="PTHR30204">
    <property type="entry name" value="REDOX-CYCLING DRUG-SENSING TRANSCRIPTIONAL ACTIVATOR SOXR"/>
    <property type="match status" value="1"/>
</dbReference>
<dbReference type="Proteomes" id="UP000523821">
    <property type="component" value="Unassembled WGS sequence"/>
</dbReference>
<evidence type="ECO:0000313" key="5">
    <source>
        <dbReference type="EMBL" id="MBB5751066.1"/>
    </source>
</evidence>
<proteinExistence type="predicted"/>
<dbReference type="GO" id="GO:0003700">
    <property type="term" value="F:DNA-binding transcription factor activity"/>
    <property type="evidence" value="ECO:0007669"/>
    <property type="project" value="InterPro"/>
</dbReference>
<dbReference type="InterPro" id="IPR009061">
    <property type="entry name" value="DNA-bd_dom_put_sf"/>
</dbReference>
<dbReference type="InterPro" id="IPR047057">
    <property type="entry name" value="MerR_fam"/>
</dbReference>
<dbReference type="PROSITE" id="PS50937">
    <property type="entry name" value="HTH_MERR_2"/>
    <property type="match status" value="1"/>
</dbReference>
<dbReference type="InterPro" id="IPR000551">
    <property type="entry name" value="MerR-type_HTH_dom"/>
</dbReference>
<dbReference type="AlphaFoldDB" id="A0A7W9CSU3"/>
<sequence>MLDDLPIGRAAALSGVKVPTIRYYEQIGLLRPAPRNEGNRRRYGADDLSRLGFIRHARQLGFELDQIRELIALSEEPESPCGRADAIARRQLADIDDRVRRLLALRAELARMTEGGCHGTIAECRVIEVLADHGKCAHHGVDEAA</sequence>
<dbReference type="Gene3D" id="1.10.1660.10">
    <property type="match status" value="1"/>
</dbReference>
<dbReference type="PROSITE" id="PS00552">
    <property type="entry name" value="HTH_MERR_1"/>
    <property type="match status" value="1"/>
</dbReference>
<organism evidence="5 6">
    <name type="scientific">Prosthecomicrobium pneumaticum</name>
    <dbReference type="NCBI Taxonomy" id="81895"/>
    <lineage>
        <taxon>Bacteria</taxon>
        <taxon>Pseudomonadati</taxon>
        <taxon>Pseudomonadota</taxon>
        <taxon>Alphaproteobacteria</taxon>
        <taxon>Hyphomicrobiales</taxon>
        <taxon>Kaistiaceae</taxon>
        <taxon>Prosthecomicrobium</taxon>
    </lineage>
</organism>
<accession>A0A7W9CSU3</accession>
<comment type="caution">
    <text evidence="5">The sequence shown here is derived from an EMBL/GenBank/DDBJ whole genome shotgun (WGS) entry which is preliminary data.</text>
</comment>
<evidence type="ECO:0000259" key="4">
    <source>
        <dbReference type="PROSITE" id="PS50937"/>
    </source>
</evidence>
<dbReference type="Pfam" id="PF00376">
    <property type="entry name" value="MerR"/>
    <property type="match status" value="1"/>
</dbReference>
<keyword evidence="6" id="KW-1185">Reference proteome</keyword>
<keyword evidence="1" id="KW-0805">Transcription regulation</keyword>
<evidence type="ECO:0000313" key="6">
    <source>
        <dbReference type="Proteomes" id="UP000523821"/>
    </source>
</evidence>
<dbReference type="Pfam" id="PF09278">
    <property type="entry name" value="MerR-DNA-bind"/>
    <property type="match status" value="1"/>
</dbReference>
<dbReference type="SUPFAM" id="SSF46955">
    <property type="entry name" value="Putative DNA-binding domain"/>
    <property type="match status" value="1"/>
</dbReference>
<gene>
    <name evidence="5" type="ORF">GGQ63_000109</name>
</gene>
<dbReference type="PRINTS" id="PR00040">
    <property type="entry name" value="HTHMERR"/>
</dbReference>
<dbReference type="PANTHER" id="PTHR30204:SF94">
    <property type="entry name" value="HEAVY METAL-DEPENDENT TRANSCRIPTIONAL REGULATOR HI_0293-RELATED"/>
    <property type="match status" value="1"/>
</dbReference>
<evidence type="ECO:0000256" key="3">
    <source>
        <dbReference type="ARBA" id="ARBA00023163"/>
    </source>
</evidence>
<dbReference type="GO" id="GO:0003677">
    <property type="term" value="F:DNA binding"/>
    <property type="evidence" value="ECO:0007669"/>
    <property type="project" value="UniProtKB-KW"/>
</dbReference>
<feature type="domain" description="HTH merR-type" evidence="4">
    <location>
        <begin position="4"/>
        <end position="73"/>
    </location>
</feature>
<evidence type="ECO:0000256" key="1">
    <source>
        <dbReference type="ARBA" id="ARBA00023015"/>
    </source>
</evidence>
<keyword evidence="2 5" id="KW-0238">DNA-binding</keyword>
<reference evidence="5 6" key="1">
    <citation type="submission" date="2020-08" db="EMBL/GenBank/DDBJ databases">
        <title>Genomic Encyclopedia of Type Strains, Phase IV (KMG-IV): sequencing the most valuable type-strain genomes for metagenomic binning, comparative biology and taxonomic classification.</title>
        <authorList>
            <person name="Goeker M."/>
        </authorList>
    </citation>
    <scope>NUCLEOTIDE SEQUENCE [LARGE SCALE GENOMIC DNA]</scope>
    <source>
        <strain evidence="5 6">DSM 16268</strain>
    </source>
</reference>
<protein>
    <submittedName>
        <fullName evidence="5">DNA-binding transcriptional MerR regulator</fullName>
    </submittedName>
</protein>
<evidence type="ECO:0000256" key="2">
    <source>
        <dbReference type="ARBA" id="ARBA00023125"/>
    </source>
</evidence>
<dbReference type="InterPro" id="IPR015358">
    <property type="entry name" value="Tscrpt_reg_MerR_DNA-bd"/>
</dbReference>
<dbReference type="CDD" id="cd04785">
    <property type="entry name" value="HTH_CadR-PbrR-like"/>
    <property type="match status" value="1"/>
</dbReference>
<dbReference type="RefSeq" id="WP_183851651.1">
    <property type="nucleotide sequence ID" value="NZ_JACHOO010000001.1"/>
</dbReference>
<keyword evidence="3" id="KW-0804">Transcription</keyword>
<dbReference type="SMART" id="SM00422">
    <property type="entry name" value="HTH_MERR"/>
    <property type="match status" value="1"/>
</dbReference>